<keyword evidence="3" id="KW-1185">Reference proteome</keyword>
<evidence type="ECO:0000313" key="3">
    <source>
        <dbReference type="Proteomes" id="UP000824890"/>
    </source>
</evidence>
<proteinExistence type="predicted"/>
<feature type="transmembrane region" description="Helical" evidence="1">
    <location>
        <begin position="6"/>
        <end position="28"/>
    </location>
</feature>
<reference evidence="2 3" key="1">
    <citation type="submission" date="2021-05" db="EMBL/GenBank/DDBJ databases">
        <title>Genome Assembly of Synthetic Allotetraploid Brassica napus Reveals Homoeologous Exchanges between Subgenomes.</title>
        <authorList>
            <person name="Davis J.T."/>
        </authorList>
    </citation>
    <scope>NUCLEOTIDE SEQUENCE [LARGE SCALE GENOMIC DNA]</scope>
    <source>
        <strain evidence="3">cv. Da-Ae</strain>
        <tissue evidence="2">Seedling</tissue>
    </source>
</reference>
<evidence type="ECO:0000313" key="2">
    <source>
        <dbReference type="EMBL" id="KAH0884100.1"/>
    </source>
</evidence>
<keyword evidence="1" id="KW-1133">Transmembrane helix</keyword>
<dbReference type="SUPFAM" id="SSF50249">
    <property type="entry name" value="Nucleic acid-binding proteins"/>
    <property type="match status" value="1"/>
</dbReference>
<accession>A0ABQ7ZV07</accession>
<dbReference type="PANTHER" id="PTHR47165:SF3">
    <property type="entry name" value="RETROTRANSPOSON-LIKE PROTEIN"/>
    <property type="match status" value="1"/>
</dbReference>
<dbReference type="PANTHER" id="PTHR47165">
    <property type="entry name" value="OS03G0429900 PROTEIN"/>
    <property type="match status" value="1"/>
</dbReference>
<sequence>MGFDDWAWLIYAWGLFTFVGFTLILAHCNHPPFLLPRRRNVNPKLSSSSSYQKTETQTHTGLRPGRCARIVVTRLLRFWEARNAKKGGELMGVDMLLLDDQSSLIQASVPVHRLNTFRELLREGAMYELSGFDVSRSNNHFKLFDSVVAIWLNEFTKMVEVPAVANHIPTEMFRFRSVEQLMSLANTNVELPDIIGEVSDIRTTYNDHTQTTQRVMVNIRVDNKPFFSLAATQCVSVFYSVAELLHKRLEHGVVQPKVMVATNINPKFVGGRLYLNATSGAHFYFDNEVAESQRLFEEYLSYLSLF</sequence>
<dbReference type="Proteomes" id="UP000824890">
    <property type="component" value="Unassembled WGS sequence"/>
</dbReference>
<dbReference type="EMBL" id="JAGKQM010000014">
    <property type="protein sequence ID" value="KAH0884100.1"/>
    <property type="molecule type" value="Genomic_DNA"/>
</dbReference>
<organism evidence="2 3">
    <name type="scientific">Brassica napus</name>
    <name type="common">Rape</name>
    <dbReference type="NCBI Taxonomy" id="3708"/>
    <lineage>
        <taxon>Eukaryota</taxon>
        <taxon>Viridiplantae</taxon>
        <taxon>Streptophyta</taxon>
        <taxon>Embryophyta</taxon>
        <taxon>Tracheophyta</taxon>
        <taxon>Spermatophyta</taxon>
        <taxon>Magnoliopsida</taxon>
        <taxon>eudicotyledons</taxon>
        <taxon>Gunneridae</taxon>
        <taxon>Pentapetalae</taxon>
        <taxon>rosids</taxon>
        <taxon>malvids</taxon>
        <taxon>Brassicales</taxon>
        <taxon>Brassicaceae</taxon>
        <taxon>Brassiceae</taxon>
        <taxon>Brassica</taxon>
    </lineage>
</organism>
<protein>
    <submittedName>
        <fullName evidence="2">Uncharacterized protein</fullName>
    </submittedName>
</protein>
<evidence type="ECO:0000256" key="1">
    <source>
        <dbReference type="SAM" id="Phobius"/>
    </source>
</evidence>
<comment type="caution">
    <text evidence="2">The sequence shown here is derived from an EMBL/GenBank/DDBJ whole genome shotgun (WGS) entry which is preliminary data.</text>
</comment>
<keyword evidence="1" id="KW-0812">Transmembrane</keyword>
<dbReference type="CDD" id="cd04480">
    <property type="entry name" value="RPA1_DBD_A_like"/>
    <property type="match status" value="1"/>
</dbReference>
<dbReference type="InterPro" id="IPR012340">
    <property type="entry name" value="NA-bd_OB-fold"/>
</dbReference>
<dbReference type="Gene3D" id="2.40.50.140">
    <property type="entry name" value="Nucleic acid-binding proteins"/>
    <property type="match status" value="2"/>
</dbReference>
<keyword evidence="1" id="KW-0472">Membrane</keyword>
<gene>
    <name evidence="2" type="ORF">HID58_060196</name>
</gene>
<name>A0ABQ7ZV07_BRANA</name>